<feature type="region of interest" description="Disordered" evidence="1">
    <location>
        <begin position="1"/>
        <end position="72"/>
    </location>
</feature>
<protein>
    <submittedName>
        <fullName evidence="2">Uncharacterized protein</fullName>
    </submittedName>
</protein>
<organism evidence="2 3">
    <name type="scientific">Plenodomus tracheiphilus IPT5</name>
    <dbReference type="NCBI Taxonomy" id="1408161"/>
    <lineage>
        <taxon>Eukaryota</taxon>
        <taxon>Fungi</taxon>
        <taxon>Dikarya</taxon>
        <taxon>Ascomycota</taxon>
        <taxon>Pezizomycotina</taxon>
        <taxon>Dothideomycetes</taxon>
        <taxon>Pleosporomycetidae</taxon>
        <taxon>Pleosporales</taxon>
        <taxon>Pleosporineae</taxon>
        <taxon>Leptosphaeriaceae</taxon>
        <taxon>Plenodomus</taxon>
    </lineage>
</organism>
<dbReference type="EMBL" id="MU006329">
    <property type="protein sequence ID" value="KAF2847059.1"/>
    <property type="molecule type" value="Genomic_DNA"/>
</dbReference>
<dbReference type="AlphaFoldDB" id="A0A6A7AYA9"/>
<feature type="region of interest" description="Disordered" evidence="1">
    <location>
        <begin position="317"/>
        <end position="344"/>
    </location>
</feature>
<accession>A0A6A7AYA9</accession>
<evidence type="ECO:0000313" key="3">
    <source>
        <dbReference type="Proteomes" id="UP000799423"/>
    </source>
</evidence>
<gene>
    <name evidence="2" type="ORF">T440DRAFT_216815</name>
</gene>
<keyword evidence="3" id="KW-1185">Reference proteome</keyword>
<evidence type="ECO:0000313" key="2">
    <source>
        <dbReference type="EMBL" id="KAF2847059.1"/>
    </source>
</evidence>
<evidence type="ECO:0000256" key="1">
    <source>
        <dbReference type="SAM" id="MobiDB-lite"/>
    </source>
</evidence>
<feature type="region of interest" description="Disordered" evidence="1">
    <location>
        <begin position="132"/>
        <end position="179"/>
    </location>
</feature>
<name>A0A6A7AYA9_9PLEO</name>
<sequence>MNAIGNNVDAIDLTLSSSPEPQPKPSQQRRPQVQHHSKKESRQYSMASKHSQVGLPGSAVPSKMPQRQTHAINPQHLRQIVYTSDETALRKVLLHLCGLSPALSGAVARGLAPHSTFARQVAHRRRTTAAHFKLENDGNDSAYERTKKSLVSESTSSKSPTRLHNTPNNDALVRRESQAATSQYSIRKVKEESSWPFCGPSATDSDETRPPGAYPRGAKRVVSITSPMLSTPKKAVNVNRTPLTSQTSAGPSNAQRKLFKDVCANCCLSFKSDSDDVCMYHIGQEVHRDGQGVYSCCDAPFTDPGCQFGCHISAGRSQQATNDRKRPSASPHPPGAERKRAKGL</sequence>
<feature type="compositionally biased region" description="Low complexity" evidence="1">
    <location>
        <begin position="149"/>
        <end position="160"/>
    </location>
</feature>
<dbReference type="Proteomes" id="UP000799423">
    <property type="component" value="Unassembled WGS sequence"/>
</dbReference>
<proteinExistence type="predicted"/>
<feature type="region of interest" description="Disordered" evidence="1">
    <location>
        <begin position="194"/>
        <end position="217"/>
    </location>
</feature>
<dbReference type="OrthoDB" id="3798352at2759"/>
<feature type="compositionally biased region" description="Basic and acidic residues" evidence="1">
    <location>
        <begin position="132"/>
        <end position="147"/>
    </location>
</feature>
<reference evidence="2" key="1">
    <citation type="submission" date="2020-01" db="EMBL/GenBank/DDBJ databases">
        <authorList>
            <consortium name="DOE Joint Genome Institute"/>
            <person name="Haridas S."/>
            <person name="Albert R."/>
            <person name="Binder M."/>
            <person name="Bloem J."/>
            <person name="Labutti K."/>
            <person name="Salamov A."/>
            <person name="Andreopoulos B."/>
            <person name="Baker S.E."/>
            <person name="Barry K."/>
            <person name="Bills G."/>
            <person name="Bluhm B.H."/>
            <person name="Cannon C."/>
            <person name="Castanera R."/>
            <person name="Culley D.E."/>
            <person name="Daum C."/>
            <person name="Ezra D."/>
            <person name="Gonzalez J.B."/>
            <person name="Henrissat B."/>
            <person name="Kuo A."/>
            <person name="Liang C."/>
            <person name="Lipzen A."/>
            <person name="Lutzoni F."/>
            <person name="Magnuson J."/>
            <person name="Mondo S."/>
            <person name="Nolan M."/>
            <person name="Ohm R."/>
            <person name="Pangilinan J."/>
            <person name="Park H.-J."/>
            <person name="Ramirez L."/>
            <person name="Alfaro M."/>
            <person name="Sun H."/>
            <person name="Tritt A."/>
            <person name="Yoshinaga Y."/>
            <person name="Zwiers L.-H."/>
            <person name="Turgeon B.G."/>
            <person name="Goodwin S.B."/>
            <person name="Spatafora J.W."/>
            <person name="Crous P.W."/>
            <person name="Grigoriev I.V."/>
        </authorList>
    </citation>
    <scope>NUCLEOTIDE SEQUENCE</scope>
    <source>
        <strain evidence="2">IPT5</strain>
    </source>
</reference>